<dbReference type="EMBL" id="DVAB01000023">
    <property type="protein sequence ID" value="HIK00448.1"/>
    <property type="molecule type" value="Genomic_DNA"/>
</dbReference>
<name>A0A832V1H8_9ARCH</name>
<evidence type="ECO:0000313" key="2">
    <source>
        <dbReference type="Proteomes" id="UP000646946"/>
    </source>
</evidence>
<reference evidence="1 2" key="1">
    <citation type="journal article" name="Nat. Commun.">
        <title>Undinarchaeota illuminate DPANN phylogeny and the impact of gene transfer on archaeal evolution.</title>
        <authorList>
            <person name="Dombrowski N."/>
            <person name="Williams T.A."/>
            <person name="Sun J."/>
            <person name="Woodcroft B.J."/>
            <person name="Lee J.H."/>
            <person name="Minh B.Q."/>
            <person name="Rinke C."/>
            <person name="Spang A."/>
        </authorList>
    </citation>
    <scope>NUCLEOTIDE SEQUENCE [LARGE SCALE GENOMIC DNA]</scope>
    <source>
        <strain evidence="1">MAG_bin1129</strain>
    </source>
</reference>
<dbReference type="Proteomes" id="UP000646946">
    <property type="component" value="Unassembled WGS sequence"/>
</dbReference>
<gene>
    <name evidence="1" type="ORF">H1016_02830</name>
</gene>
<evidence type="ECO:0000313" key="1">
    <source>
        <dbReference type="EMBL" id="HIK00448.1"/>
    </source>
</evidence>
<proteinExistence type="predicted"/>
<sequence length="160" mass="18231">MLTKPKFQNISKDQKERVVAAFFKAKFPGYQVKSGVNVNVPAGYTVRVAAQLTAEVESELIKKVFVVLEEFNTYISKVDIDTVVEYSEQLHQAGVFDPKRDEFWLVTNQKWTYEAYVYSKGKIVLMDTDTLIEGVNKILGKESKKSSDLRKNLERIGLSV</sequence>
<comment type="caution">
    <text evidence="1">The sequence shown here is derived from an EMBL/GenBank/DDBJ whole genome shotgun (WGS) entry which is preliminary data.</text>
</comment>
<dbReference type="AlphaFoldDB" id="A0A832V1H8"/>
<protein>
    <submittedName>
        <fullName evidence="1">Uncharacterized protein</fullName>
    </submittedName>
</protein>
<accession>A0A832V1H8</accession>
<organism evidence="1 2">
    <name type="scientific">Candidatus Naiadarchaeum limnaeum</name>
    <dbReference type="NCBI Taxonomy" id="2756139"/>
    <lineage>
        <taxon>Archaea</taxon>
        <taxon>Candidatus Undinarchaeota</taxon>
        <taxon>Candidatus Undinarchaeia</taxon>
        <taxon>Candidatus Naiadarchaeales</taxon>
        <taxon>Candidatus Naiadarchaeaceae</taxon>
        <taxon>Candidatus Naiadarchaeum</taxon>
    </lineage>
</organism>
<keyword evidence="2" id="KW-1185">Reference proteome</keyword>